<dbReference type="Gene3D" id="3.90.550.10">
    <property type="entry name" value="Spore Coat Polysaccharide Biosynthesis Protein SpsA, Chain A"/>
    <property type="match status" value="1"/>
</dbReference>
<reference evidence="13 14" key="1">
    <citation type="journal article" date="2002" name="J. Bacteriol.">
        <title>Genome sequence of Yersinia pestis KIM.</title>
        <authorList>
            <person name="Deng W."/>
            <person name="Burland V."/>
            <person name="Plunkett G.III."/>
            <person name="Boutin A."/>
            <person name="Mayhew G.F."/>
            <person name="Liss P."/>
            <person name="Perna N.T."/>
            <person name="Rose D.J."/>
            <person name="Mau B."/>
            <person name="Zhou S."/>
            <person name="Schwartz D.C."/>
            <person name="Fetherston J.D."/>
            <person name="Lindler L.E."/>
            <person name="Brubaker R.R."/>
            <person name="Plana G.V."/>
            <person name="Straley S.C."/>
            <person name="McDonough K.A."/>
            <person name="Nilles M.L."/>
            <person name="Matson J.S."/>
            <person name="Blattner F.R."/>
            <person name="Perry R.D."/>
        </authorList>
    </citation>
    <scope>NUCLEOTIDE SEQUENCE [LARGE SCALE GENOMIC DNA]</scope>
    <source>
        <strain evidence="14">KIM10+ / Biovar Mediaevalis</strain>
    </source>
</reference>
<evidence type="ECO:0000259" key="11">
    <source>
        <dbReference type="Pfam" id="PF01050"/>
    </source>
</evidence>
<dbReference type="PANTHER" id="PTHR46390">
    <property type="entry name" value="MANNOSE-1-PHOSPHATE GUANYLYLTRANSFERASE"/>
    <property type="match status" value="1"/>
</dbReference>
<evidence type="ECO:0000256" key="1">
    <source>
        <dbReference type="ARBA" id="ARBA00004823"/>
    </source>
</evidence>
<keyword evidence="4" id="KW-0808">Transferase</keyword>
<evidence type="ECO:0000256" key="5">
    <source>
        <dbReference type="ARBA" id="ARBA00022695"/>
    </source>
</evidence>
<evidence type="ECO:0000256" key="3">
    <source>
        <dbReference type="ARBA" id="ARBA00012387"/>
    </source>
</evidence>
<dbReference type="InterPro" id="IPR051161">
    <property type="entry name" value="Mannose-6P_isomerase_type2"/>
</dbReference>
<dbReference type="GO" id="GO:0004475">
    <property type="term" value="F:mannose-1-phosphate guanylyltransferase (GTP) activity"/>
    <property type="evidence" value="ECO:0007669"/>
    <property type="project" value="UniProtKB-EC"/>
</dbReference>
<dbReference type="InterPro" id="IPR049577">
    <property type="entry name" value="GMPP_N"/>
</dbReference>
<dbReference type="AlphaFoldDB" id="A0A3G5LF91"/>
<evidence type="ECO:0000256" key="4">
    <source>
        <dbReference type="ARBA" id="ARBA00022679"/>
    </source>
</evidence>
<feature type="domain" description="Mannose-6-phosphate isomerase type II C-terminal" evidence="11">
    <location>
        <begin position="352"/>
        <end position="465"/>
    </location>
</feature>
<dbReference type="PIR" id="AH0376">
    <property type="entry name" value="AH0376"/>
</dbReference>
<dbReference type="NCBIfam" id="TIGR01479">
    <property type="entry name" value="GMP_PMI"/>
    <property type="match status" value="1"/>
</dbReference>
<dbReference type="EC" id="2.7.7.13" evidence="3"/>
<dbReference type="InterPro" id="IPR011051">
    <property type="entry name" value="RmlC_Cupin_sf"/>
</dbReference>
<dbReference type="Pfam" id="PF00483">
    <property type="entry name" value="NTP_transferase"/>
    <property type="match status" value="1"/>
</dbReference>
<dbReference type="OrthoDB" id="9806359at2"/>
<organism evidence="13 14">
    <name type="scientific">Yersinia pestis</name>
    <dbReference type="NCBI Taxonomy" id="632"/>
    <lineage>
        <taxon>Bacteria</taxon>
        <taxon>Pseudomonadati</taxon>
        <taxon>Pseudomonadota</taxon>
        <taxon>Gammaproteobacteria</taxon>
        <taxon>Enterobacterales</taxon>
        <taxon>Yersiniaceae</taxon>
        <taxon>Yersinia</taxon>
    </lineage>
</organism>
<accession>A0A3G5LF91</accession>
<dbReference type="KEGG" id="ypk:y1081"/>
<dbReference type="InterPro" id="IPR006375">
    <property type="entry name" value="Man1P_GuaTrfase/Man6P_Isoase"/>
</dbReference>
<dbReference type="Gene3D" id="2.60.120.10">
    <property type="entry name" value="Jelly Rolls"/>
    <property type="match status" value="1"/>
</dbReference>
<comment type="pathway">
    <text evidence="1">Nucleotide-sugar biosynthesis; GDP-alpha-D-mannose biosynthesis; GDP-alpha-D-mannose from alpha-D-mannose 1-phosphate (GTP route): step 1/1.</text>
</comment>
<sequence>MLMLLPVIMAGGAGSRLWPLSRALYPKQFLALTSDLTMLQETLLRLDGLPHLAPLVICNEEHRFIIAEQLRQKNLVHSGIVLEPVGRNTAPAIALAALRATMSGDDPLLLVLAADHVIQDKLAFIRAVQRAEPLAEAGKLVTFGIVPKSPETGYGYIRQGKQVVDGAYQVAAFVEKPDLITAERYLASGDYYWNSGMFVFKASRYLQELDLHRPDILAACKQAIAGQHTDLDFIRLNEEAFSSCPDESIDYAVMEKTSDAVVVPLDAQWNDVGCWSALWEINTKDDHGNVIRGDVLIEDTNNSYVYSQNRLIATVGINDLVIVETKDAILVAHKDKVQNVKGIVGQLKLESRCEYLQHREVYRPWGSHDAIAEGVRYHVQHVTVKPGQRIATQIHYHRAEHWIVVSGIAKVHYGKETYLVNENESTYIPVGIAHSIENPGQIPLEIIEVHTGNYISEDDVERIDDLGVGY</sequence>
<feature type="domain" description="MannoseP isomerase/GMP-like beta-helix" evidence="12">
    <location>
        <begin position="299"/>
        <end position="347"/>
    </location>
</feature>
<dbReference type="EMBL" id="AE009952">
    <property type="protein sequence ID" value="AAM84660.1"/>
    <property type="molecule type" value="Genomic_DNA"/>
</dbReference>
<evidence type="ECO:0000259" key="12">
    <source>
        <dbReference type="Pfam" id="PF22640"/>
    </source>
</evidence>
<dbReference type="SUPFAM" id="SSF53448">
    <property type="entry name" value="Nucleotide-diphospho-sugar transferases"/>
    <property type="match status" value="1"/>
</dbReference>
<evidence type="ECO:0000256" key="8">
    <source>
        <dbReference type="ARBA" id="ARBA00047343"/>
    </source>
</evidence>
<keyword evidence="5" id="KW-0548">Nucleotidyltransferase</keyword>
<dbReference type="UniPathway" id="UPA00126">
    <property type="reaction ID" value="UER00930"/>
</dbReference>
<feature type="domain" description="Nucleotidyl transferase" evidence="10">
    <location>
        <begin position="6"/>
        <end position="285"/>
    </location>
</feature>
<dbReference type="FunFam" id="2.60.120.10:FF:000032">
    <property type="entry name" value="Mannose-1-phosphate guanylyltransferase/mannose-6-phosphate isomerase"/>
    <property type="match status" value="1"/>
</dbReference>
<comment type="similarity">
    <text evidence="2 9">Belongs to the mannose-6-phosphate isomerase type 2 family.</text>
</comment>
<gene>
    <name evidence="13" type="primary">cpsB</name>
    <name evidence="13" type="ordered locus">y1081</name>
</gene>
<evidence type="ECO:0000256" key="2">
    <source>
        <dbReference type="ARBA" id="ARBA00006115"/>
    </source>
</evidence>
<evidence type="ECO:0000313" key="13">
    <source>
        <dbReference type="EMBL" id="AAM84660.1"/>
    </source>
</evidence>
<dbReference type="CDD" id="cd02509">
    <property type="entry name" value="GDP-M1P_Guanylyltransferase"/>
    <property type="match status" value="1"/>
</dbReference>
<dbReference type="InterPro" id="IPR029044">
    <property type="entry name" value="Nucleotide-diphossugar_trans"/>
</dbReference>
<dbReference type="GO" id="GO:0000271">
    <property type="term" value="P:polysaccharide biosynthetic process"/>
    <property type="evidence" value="ECO:0007669"/>
    <property type="project" value="InterPro"/>
</dbReference>
<evidence type="ECO:0000256" key="7">
    <source>
        <dbReference type="ARBA" id="ARBA00023134"/>
    </source>
</evidence>
<dbReference type="InterPro" id="IPR014710">
    <property type="entry name" value="RmlC-like_jellyroll"/>
</dbReference>
<dbReference type="GO" id="GO:0009298">
    <property type="term" value="P:GDP-mannose biosynthetic process"/>
    <property type="evidence" value="ECO:0007669"/>
    <property type="project" value="UniProtKB-UniPathway"/>
</dbReference>
<dbReference type="InterPro" id="IPR001538">
    <property type="entry name" value="Man6P_isomerase-2_C"/>
</dbReference>
<evidence type="ECO:0000313" key="14">
    <source>
        <dbReference type="Proteomes" id="UP000002490"/>
    </source>
</evidence>
<dbReference type="FunFam" id="3.90.550.10:FF:000046">
    <property type="entry name" value="Mannose-1-phosphate guanylyltransferase (GDP)"/>
    <property type="match status" value="1"/>
</dbReference>
<dbReference type="Pfam" id="PF22640">
    <property type="entry name" value="ManC_GMP_beta-helix"/>
    <property type="match status" value="1"/>
</dbReference>
<dbReference type="Pfam" id="PF01050">
    <property type="entry name" value="MannoseP_isomer"/>
    <property type="match status" value="1"/>
</dbReference>
<dbReference type="InterPro" id="IPR054566">
    <property type="entry name" value="ManC/GMP-like_b-helix"/>
</dbReference>
<evidence type="ECO:0000256" key="6">
    <source>
        <dbReference type="ARBA" id="ARBA00022741"/>
    </source>
</evidence>
<dbReference type="InterPro" id="IPR005835">
    <property type="entry name" value="NTP_transferase_dom"/>
</dbReference>
<dbReference type="PANTHER" id="PTHR46390:SF1">
    <property type="entry name" value="MANNOSE-1-PHOSPHATE GUANYLYLTRANSFERASE"/>
    <property type="match status" value="1"/>
</dbReference>
<dbReference type="GO" id="GO:0005525">
    <property type="term" value="F:GTP binding"/>
    <property type="evidence" value="ECO:0007669"/>
    <property type="project" value="UniProtKB-KW"/>
</dbReference>
<keyword evidence="6" id="KW-0547">Nucleotide-binding</keyword>
<comment type="catalytic activity">
    <reaction evidence="8">
        <text>alpha-D-mannose 1-phosphate + GTP + H(+) = GDP-alpha-D-mannose + diphosphate</text>
        <dbReference type="Rhea" id="RHEA:15229"/>
        <dbReference type="ChEBI" id="CHEBI:15378"/>
        <dbReference type="ChEBI" id="CHEBI:33019"/>
        <dbReference type="ChEBI" id="CHEBI:37565"/>
        <dbReference type="ChEBI" id="CHEBI:57527"/>
        <dbReference type="ChEBI" id="CHEBI:58409"/>
        <dbReference type="EC" id="2.7.7.13"/>
    </reaction>
</comment>
<protein>
    <recommendedName>
        <fullName evidence="3">mannose-1-phosphate guanylyltransferase</fullName>
        <ecNumber evidence="3">2.7.7.13</ecNumber>
    </recommendedName>
</protein>
<name>A0A3G5LF91_YERPE</name>
<evidence type="ECO:0000259" key="10">
    <source>
        <dbReference type="Pfam" id="PF00483"/>
    </source>
</evidence>
<proteinExistence type="inferred from homology"/>
<dbReference type="Proteomes" id="UP000002490">
    <property type="component" value="Chromosome"/>
</dbReference>
<keyword evidence="7" id="KW-0342">GTP-binding</keyword>
<dbReference type="SUPFAM" id="SSF51182">
    <property type="entry name" value="RmlC-like cupins"/>
    <property type="match status" value="1"/>
</dbReference>
<dbReference type="CDD" id="cd02213">
    <property type="entry name" value="cupin_PMI_typeII_C"/>
    <property type="match status" value="1"/>
</dbReference>
<evidence type="ECO:0000256" key="9">
    <source>
        <dbReference type="RuleBase" id="RU004190"/>
    </source>
</evidence>